<dbReference type="Proteomes" id="UP000188929">
    <property type="component" value="Unassembled WGS sequence"/>
</dbReference>
<dbReference type="InterPro" id="IPR000182">
    <property type="entry name" value="GNAT_dom"/>
</dbReference>
<reference evidence="3" key="1">
    <citation type="submission" date="2016-10" db="EMBL/GenBank/DDBJ databases">
        <title>Frankia sp. NRRL B-16386 Genome sequencing.</title>
        <authorList>
            <person name="Ghodhbane-Gtari F."/>
            <person name="Swanson E."/>
            <person name="Gueddou A."/>
            <person name="Hezbri K."/>
            <person name="Ktari K."/>
            <person name="Nouioui I."/>
            <person name="Morris K."/>
            <person name="Simpson S."/>
            <person name="Abebe-Akele F."/>
            <person name="Thomas K."/>
            <person name="Gtari M."/>
            <person name="Tisa L.S."/>
        </authorList>
    </citation>
    <scope>NUCLEOTIDE SEQUENCE [LARGE SCALE GENOMIC DNA]</scope>
    <source>
        <strain evidence="3">NRRL B-16386</strain>
    </source>
</reference>
<dbReference type="GO" id="GO:0016747">
    <property type="term" value="F:acyltransferase activity, transferring groups other than amino-acyl groups"/>
    <property type="evidence" value="ECO:0007669"/>
    <property type="project" value="InterPro"/>
</dbReference>
<dbReference type="PANTHER" id="PTHR43138">
    <property type="entry name" value="ACETYLTRANSFERASE, GNAT FAMILY"/>
    <property type="match status" value="1"/>
</dbReference>
<dbReference type="STRING" id="1834516.BL253_06280"/>
<dbReference type="PROSITE" id="PS51186">
    <property type="entry name" value="GNAT"/>
    <property type="match status" value="1"/>
</dbReference>
<dbReference type="InterPro" id="IPR016181">
    <property type="entry name" value="Acyl_CoA_acyltransferase"/>
</dbReference>
<keyword evidence="2" id="KW-0808">Transferase</keyword>
<keyword evidence="3" id="KW-1185">Reference proteome</keyword>
<evidence type="ECO:0000313" key="2">
    <source>
        <dbReference type="EMBL" id="ONH32183.1"/>
    </source>
</evidence>
<dbReference type="PANTHER" id="PTHR43138:SF1">
    <property type="entry name" value="N-ACETYLTRANSFERASE ACA1"/>
    <property type="match status" value="1"/>
</dbReference>
<accession>A0A1V2IG45</accession>
<organism evidence="2 3">
    <name type="scientific">Pseudofrankia asymbiotica</name>
    <dbReference type="NCBI Taxonomy" id="1834516"/>
    <lineage>
        <taxon>Bacteria</taxon>
        <taxon>Bacillati</taxon>
        <taxon>Actinomycetota</taxon>
        <taxon>Actinomycetes</taxon>
        <taxon>Frankiales</taxon>
        <taxon>Frankiaceae</taxon>
        <taxon>Pseudofrankia</taxon>
    </lineage>
</organism>
<proteinExistence type="predicted"/>
<dbReference type="Pfam" id="PF00583">
    <property type="entry name" value="Acetyltransf_1"/>
    <property type="match status" value="1"/>
</dbReference>
<dbReference type="AlphaFoldDB" id="A0A1V2IG45"/>
<comment type="caution">
    <text evidence="2">The sequence shown here is derived from an EMBL/GenBank/DDBJ whole genome shotgun (WGS) entry which is preliminary data.</text>
</comment>
<dbReference type="Gene3D" id="3.40.630.30">
    <property type="match status" value="1"/>
</dbReference>
<name>A0A1V2IG45_9ACTN</name>
<dbReference type="CDD" id="cd04301">
    <property type="entry name" value="NAT_SF"/>
    <property type="match status" value="1"/>
</dbReference>
<gene>
    <name evidence="2" type="ORF">BL253_06280</name>
</gene>
<dbReference type="SUPFAM" id="SSF55729">
    <property type="entry name" value="Acyl-CoA N-acyltransferases (Nat)"/>
    <property type="match status" value="1"/>
</dbReference>
<evidence type="ECO:0000259" key="1">
    <source>
        <dbReference type="PROSITE" id="PS51186"/>
    </source>
</evidence>
<protein>
    <submittedName>
        <fullName evidence="2">GNAT family N-acetyltransferase</fullName>
    </submittedName>
</protein>
<dbReference type="EMBL" id="MOMC01000013">
    <property type="protein sequence ID" value="ONH32183.1"/>
    <property type="molecule type" value="Genomic_DNA"/>
</dbReference>
<dbReference type="InterPro" id="IPR052742">
    <property type="entry name" value="Mito_N-acetyltransferase"/>
</dbReference>
<evidence type="ECO:0000313" key="3">
    <source>
        <dbReference type="Proteomes" id="UP000188929"/>
    </source>
</evidence>
<sequence length="174" mass="19185">MTRRDNGPVGVDVLIRPAEDDDWPGVWPLWHEVVAAGETYPYDPEMTSEAGRAMWLAAPPAYTWVAVTPDGQFVGTYQLTPNQRKLGDHVANASFMVASEARGMGVGRQLGAHCLDAARALGYRAMQFNAVVTTNIASLQLWRSLGFIIVGTVPRGFRHAVHGEVDMHIMHRFL</sequence>
<feature type="domain" description="N-acetyltransferase" evidence="1">
    <location>
        <begin position="13"/>
        <end position="172"/>
    </location>
</feature>